<proteinExistence type="predicted"/>
<sequence>NRPDNILEKFKITHRGKVYLARAKELFAWTLIFLDCKVPKYISDDDVLHSASNNYVGPQQGGDDLVVDSDVEGVSETIFDDNLTLPVNSVYQSAVNESDPSLSHPPGFTPEASRQVDDPIGEGIDTGFVKESSHSVHSKVMNNSEEVSKGNSEFRHSHNHKGGSILEVLDDMVRVGQSMGYDMDGCINDIEHIIRNQGDDAISNNSKVLIVVVYAPQSLALKRALLGVYLVIDISLGRARAFNRFIEASGLVDVKLKGYSFTWSHPSASKMSKLDRFLVSKGAAKSIKENLTDIDKNLDRGNVSDELLLKRMDFTRQLLEIKQMESKDWVQKSKIKWAIEGDENSKYFHDGFTFEFFRRYWSFISPDFCLVIDCFFESGNFPMGSNASFIALIPEVTNAKFVTDFKPISLIGCVYKVVTKILPNRLAMVITDLVSDTQYAFVSSRQILDGPFILNELIACSSMASVLVNGNPSSEFPFFCGLKQGDPLAPYLFILIMESLHISFSRATSAGVFNGIWFNDSTVISHLFYVDDAIFMGEWSDSNMANIVNILRCFFLASGLKINIQKSQILGVGVHRNHVSQAALLIGYMVMKTPFRYLGVMVGDCMARKSACFDIVHKSHHRLSKWKVKTLSIGGRLTLLKSVLGATPLYNMSIYKVPIGILKEMEMIRSNFFKGADHSDRKISWVSWEKVLTSKKNGGLKVYSFYALNRALLLKWVWRFISQDGSLWCDLAALIFRKICRCPVLGVLIDVVFPFLRRFR</sequence>
<dbReference type="InterPro" id="IPR000477">
    <property type="entry name" value="RT_dom"/>
</dbReference>
<dbReference type="PANTHER" id="PTHR33116">
    <property type="entry name" value="REVERSE TRANSCRIPTASE ZINC-BINDING DOMAIN-CONTAINING PROTEIN-RELATED-RELATED"/>
    <property type="match status" value="1"/>
</dbReference>
<dbReference type="AlphaFoldDB" id="A0A699I482"/>
<keyword evidence="2" id="KW-0548">Nucleotidyltransferase</keyword>
<feature type="domain" description="Reverse transcriptase" evidence="1">
    <location>
        <begin position="374"/>
        <end position="602"/>
    </location>
</feature>
<organism evidence="2">
    <name type="scientific">Tanacetum cinerariifolium</name>
    <name type="common">Dalmatian daisy</name>
    <name type="synonym">Chrysanthemum cinerariifolium</name>
    <dbReference type="NCBI Taxonomy" id="118510"/>
    <lineage>
        <taxon>Eukaryota</taxon>
        <taxon>Viridiplantae</taxon>
        <taxon>Streptophyta</taxon>
        <taxon>Embryophyta</taxon>
        <taxon>Tracheophyta</taxon>
        <taxon>Spermatophyta</taxon>
        <taxon>Magnoliopsida</taxon>
        <taxon>eudicotyledons</taxon>
        <taxon>Gunneridae</taxon>
        <taxon>Pentapetalae</taxon>
        <taxon>asterids</taxon>
        <taxon>campanulids</taxon>
        <taxon>Asterales</taxon>
        <taxon>Asteraceae</taxon>
        <taxon>Asteroideae</taxon>
        <taxon>Anthemideae</taxon>
        <taxon>Anthemidinae</taxon>
        <taxon>Tanacetum</taxon>
    </lineage>
</organism>
<dbReference type="PANTHER" id="PTHR33116:SF79">
    <property type="entry name" value="REVERSE TRANSCRIPTASE DOMAIN, ZINC FINGER, CCHC-TYPE-RELATED"/>
    <property type="match status" value="1"/>
</dbReference>
<keyword evidence="2" id="KW-0695">RNA-directed DNA polymerase</keyword>
<dbReference type="CDD" id="cd01650">
    <property type="entry name" value="RT_nLTR_like"/>
    <property type="match status" value="1"/>
</dbReference>
<dbReference type="EMBL" id="BKCJ010250716">
    <property type="protein sequence ID" value="GEZ19209.1"/>
    <property type="molecule type" value="Genomic_DNA"/>
</dbReference>
<dbReference type="InterPro" id="IPR043502">
    <property type="entry name" value="DNA/RNA_pol_sf"/>
</dbReference>
<feature type="non-terminal residue" evidence="2">
    <location>
        <position position="1"/>
    </location>
</feature>
<protein>
    <submittedName>
        <fullName evidence="2">RNA-directed DNA polymerase, eukaryota</fullName>
    </submittedName>
</protein>
<name>A0A699I482_TANCI</name>
<dbReference type="GO" id="GO:0003964">
    <property type="term" value="F:RNA-directed DNA polymerase activity"/>
    <property type="evidence" value="ECO:0007669"/>
    <property type="project" value="UniProtKB-KW"/>
</dbReference>
<dbReference type="PROSITE" id="PS50878">
    <property type="entry name" value="RT_POL"/>
    <property type="match status" value="1"/>
</dbReference>
<dbReference type="Pfam" id="PF00078">
    <property type="entry name" value="RVT_1"/>
    <property type="match status" value="1"/>
</dbReference>
<keyword evidence="2" id="KW-0808">Transferase</keyword>
<evidence type="ECO:0000259" key="1">
    <source>
        <dbReference type="PROSITE" id="PS50878"/>
    </source>
</evidence>
<gene>
    <name evidence="2" type="ORF">Tci_491182</name>
</gene>
<reference evidence="2" key="1">
    <citation type="journal article" date="2019" name="Sci. Rep.">
        <title>Draft genome of Tanacetum cinerariifolium, the natural source of mosquito coil.</title>
        <authorList>
            <person name="Yamashiro T."/>
            <person name="Shiraishi A."/>
            <person name="Satake H."/>
            <person name="Nakayama K."/>
        </authorList>
    </citation>
    <scope>NUCLEOTIDE SEQUENCE</scope>
</reference>
<comment type="caution">
    <text evidence="2">The sequence shown here is derived from an EMBL/GenBank/DDBJ whole genome shotgun (WGS) entry which is preliminary data.</text>
</comment>
<dbReference type="SUPFAM" id="SSF56672">
    <property type="entry name" value="DNA/RNA polymerases"/>
    <property type="match status" value="1"/>
</dbReference>
<evidence type="ECO:0000313" key="2">
    <source>
        <dbReference type="EMBL" id="GEZ19209.1"/>
    </source>
</evidence>
<accession>A0A699I482</accession>